<evidence type="ECO:0000256" key="5">
    <source>
        <dbReference type="ARBA" id="ARBA00022723"/>
    </source>
</evidence>
<evidence type="ECO:0000256" key="10">
    <source>
        <dbReference type="ARBA" id="ARBA00047493"/>
    </source>
</evidence>
<dbReference type="GO" id="GO:0046872">
    <property type="term" value="F:metal ion binding"/>
    <property type="evidence" value="ECO:0007669"/>
    <property type="project" value="UniProtKB-KW"/>
</dbReference>
<dbReference type="GO" id="GO:0004326">
    <property type="term" value="F:tetrahydrofolylpolyglutamate synthase activity"/>
    <property type="evidence" value="ECO:0007669"/>
    <property type="project" value="UniProtKB-EC"/>
</dbReference>
<dbReference type="InterPro" id="IPR036565">
    <property type="entry name" value="Mur-like_cat_sf"/>
</dbReference>
<evidence type="ECO:0000256" key="3">
    <source>
        <dbReference type="ARBA" id="ARBA00013025"/>
    </source>
</evidence>
<feature type="domain" description="Mur ligase central" evidence="13">
    <location>
        <begin position="49"/>
        <end position="270"/>
    </location>
</feature>
<reference evidence="14 15" key="1">
    <citation type="submission" date="2018-12" db="EMBL/GenBank/DDBJ databases">
        <authorList>
            <person name="Yu L."/>
        </authorList>
    </citation>
    <scope>NUCLEOTIDE SEQUENCE [LARGE SCALE GENOMIC DNA]</scope>
    <source>
        <strain evidence="14 15">S5H2222</strain>
    </source>
</reference>
<evidence type="ECO:0000259" key="12">
    <source>
        <dbReference type="Pfam" id="PF02875"/>
    </source>
</evidence>
<keyword evidence="8" id="KW-0460">Magnesium</keyword>
<dbReference type="InterPro" id="IPR001645">
    <property type="entry name" value="Folylpolyglutamate_synth"/>
</dbReference>
<dbReference type="FunFam" id="3.40.1190.10:FF:000011">
    <property type="entry name" value="Folylpolyglutamate synthase/dihydrofolate synthase"/>
    <property type="match status" value="1"/>
</dbReference>
<comment type="cofactor">
    <cofactor evidence="1">
        <name>Mg(2+)</name>
        <dbReference type="ChEBI" id="CHEBI:18420"/>
    </cofactor>
</comment>
<gene>
    <name evidence="14" type="ORF">EKG35_02205</name>
</gene>
<accession>A0A3S0QXV2</accession>
<dbReference type="Gene3D" id="3.90.190.20">
    <property type="entry name" value="Mur ligase, C-terminal domain"/>
    <property type="match status" value="1"/>
</dbReference>
<dbReference type="EMBL" id="RXNR01000004">
    <property type="protein sequence ID" value="RTQ95813.1"/>
    <property type="molecule type" value="Genomic_DNA"/>
</dbReference>
<keyword evidence="15" id="KW-1185">Reference proteome</keyword>
<evidence type="ECO:0000259" key="13">
    <source>
        <dbReference type="Pfam" id="PF08245"/>
    </source>
</evidence>
<dbReference type="GO" id="GO:0008841">
    <property type="term" value="F:dihydrofolate synthase activity"/>
    <property type="evidence" value="ECO:0007669"/>
    <property type="project" value="TreeGrafter"/>
</dbReference>
<dbReference type="AlphaFoldDB" id="A0A3S0QXV2"/>
<keyword evidence="4 11" id="KW-0436">Ligase</keyword>
<dbReference type="Pfam" id="PF08245">
    <property type="entry name" value="Mur_ligase_M"/>
    <property type="match status" value="1"/>
</dbReference>
<evidence type="ECO:0000256" key="6">
    <source>
        <dbReference type="ARBA" id="ARBA00022741"/>
    </source>
</evidence>
<evidence type="ECO:0000256" key="8">
    <source>
        <dbReference type="ARBA" id="ARBA00022842"/>
    </source>
</evidence>
<dbReference type="InterPro" id="IPR004101">
    <property type="entry name" value="Mur_ligase_C"/>
</dbReference>
<comment type="catalytic activity">
    <reaction evidence="10">
        <text>(6S)-5,6,7,8-tetrahydrofolyl-(gamma-L-Glu)(n) + L-glutamate + ATP = (6S)-5,6,7,8-tetrahydrofolyl-(gamma-L-Glu)(n+1) + ADP + phosphate + H(+)</text>
        <dbReference type="Rhea" id="RHEA:10580"/>
        <dbReference type="Rhea" id="RHEA-COMP:14738"/>
        <dbReference type="Rhea" id="RHEA-COMP:14740"/>
        <dbReference type="ChEBI" id="CHEBI:15378"/>
        <dbReference type="ChEBI" id="CHEBI:29985"/>
        <dbReference type="ChEBI" id="CHEBI:30616"/>
        <dbReference type="ChEBI" id="CHEBI:43474"/>
        <dbReference type="ChEBI" id="CHEBI:141005"/>
        <dbReference type="ChEBI" id="CHEBI:456216"/>
        <dbReference type="EC" id="6.3.2.17"/>
    </reaction>
</comment>
<dbReference type="InterPro" id="IPR018109">
    <property type="entry name" value="Folylpolyglutamate_synth_CS"/>
</dbReference>
<dbReference type="Proteomes" id="UP000276349">
    <property type="component" value="Unassembled WGS sequence"/>
</dbReference>
<dbReference type="SUPFAM" id="SSF53244">
    <property type="entry name" value="MurD-like peptide ligases, peptide-binding domain"/>
    <property type="match status" value="1"/>
</dbReference>
<comment type="caution">
    <text evidence="14">The sequence shown here is derived from an EMBL/GenBank/DDBJ whole genome shotgun (WGS) entry which is preliminary data.</text>
</comment>
<name>A0A3S0QXV2_9BACI</name>
<dbReference type="Gene3D" id="3.40.1190.10">
    <property type="entry name" value="Mur-like, catalytic domain"/>
    <property type="match status" value="1"/>
</dbReference>
<sequence length="430" mass="48248">MFQSIEQCTDFIFKLKASEYKGEPLEAVRIILEQLGNPQNRVKYIHFAGSNGKGSTLNATREILMGHGLSVGAFTSPHLERVNERITINKVQITDEQFLQYANIISDVIQSKLDGKFPSFFEIMTVLALLHFANGQIDVALIETGIGGRIDSTNIIIPEISVITTISLEHTEILGDSIEKIAYEKAGIIKDGKPVVVGVKQQEALRVIKQKAMQSDAVIYCLNEDFHYENIQQSFPQTFDFKSQQLTLSNIPLAMLGLHQVENASLAIVASKLFDRDISENTIKQALQNARWEGRFERVGERIIIDGAHNSEGTAALIKTLKQVYPNKSYKFVYAALMDKDHGKSIAMMDQVASAMRFTEIPLPRAAKADYLASQSKHPNIISNENWKQLIQDEEQNLLENELLIITGSLYFIAEVRTYLSSFSKRLPPL</sequence>
<dbReference type="GO" id="GO:0005524">
    <property type="term" value="F:ATP binding"/>
    <property type="evidence" value="ECO:0007669"/>
    <property type="project" value="UniProtKB-KW"/>
</dbReference>
<comment type="similarity">
    <text evidence="2 11">Belongs to the folylpolyglutamate synthase family.</text>
</comment>
<proteinExistence type="inferred from homology"/>
<protein>
    <recommendedName>
        <fullName evidence="3">tetrahydrofolate synthase</fullName>
        <ecNumber evidence="3">6.3.2.17</ecNumber>
    </recommendedName>
    <alternativeName>
        <fullName evidence="9">Tetrahydrofolylpolyglutamate synthase</fullName>
    </alternativeName>
</protein>
<dbReference type="OrthoDB" id="9809356at2"/>
<evidence type="ECO:0000256" key="11">
    <source>
        <dbReference type="PIRNR" id="PIRNR001563"/>
    </source>
</evidence>
<dbReference type="EC" id="6.3.2.17" evidence="3"/>
<feature type="domain" description="Mur ligase C-terminal" evidence="12">
    <location>
        <begin position="294"/>
        <end position="409"/>
    </location>
</feature>
<dbReference type="SUPFAM" id="SSF53623">
    <property type="entry name" value="MurD-like peptide ligases, catalytic domain"/>
    <property type="match status" value="1"/>
</dbReference>
<keyword evidence="6 11" id="KW-0547">Nucleotide-binding</keyword>
<evidence type="ECO:0000256" key="2">
    <source>
        <dbReference type="ARBA" id="ARBA00008276"/>
    </source>
</evidence>
<dbReference type="NCBIfam" id="TIGR01499">
    <property type="entry name" value="folC"/>
    <property type="match status" value="1"/>
</dbReference>
<dbReference type="PANTHER" id="PTHR11136">
    <property type="entry name" value="FOLYLPOLYGLUTAMATE SYNTHASE-RELATED"/>
    <property type="match status" value="1"/>
</dbReference>
<dbReference type="PIRSF" id="PIRSF001563">
    <property type="entry name" value="Folylpolyglu_synth"/>
    <property type="match status" value="1"/>
</dbReference>
<dbReference type="InterPro" id="IPR013221">
    <property type="entry name" value="Mur_ligase_cen"/>
</dbReference>
<dbReference type="PROSITE" id="PS01012">
    <property type="entry name" value="FOLYLPOLYGLU_SYNT_2"/>
    <property type="match status" value="1"/>
</dbReference>
<evidence type="ECO:0000256" key="1">
    <source>
        <dbReference type="ARBA" id="ARBA00001946"/>
    </source>
</evidence>
<evidence type="ECO:0000256" key="7">
    <source>
        <dbReference type="ARBA" id="ARBA00022840"/>
    </source>
</evidence>
<organism evidence="14 15">
    <name type="scientific">Lysinibacillus telephonicus</name>
    <dbReference type="NCBI Taxonomy" id="1714840"/>
    <lineage>
        <taxon>Bacteria</taxon>
        <taxon>Bacillati</taxon>
        <taxon>Bacillota</taxon>
        <taxon>Bacilli</taxon>
        <taxon>Bacillales</taxon>
        <taxon>Bacillaceae</taxon>
        <taxon>Lysinibacillus</taxon>
    </lineage>
</organism>
<dbReference type="RefSeq" id="WP_126292681.1">
    <property type="nucleotide sequence ID" value="NZ_CP185866.1"/>
</dbReference>
<evidence type="ECO:0000313" key="14">
    <source>
        <dbReference type="EMBL" id="RTQ95813.1"/>
    </source>
</evidence>
<dbReference type="InterPro" id="IPR036615">
    <property type="entry name" value="Mur_ligase_C_dom_sf"/>
</dbReference>
<keyword evidence="7 11" id="KW-0067">ATP-binding</keyword>
<dbReference type="Pfam" id="PF02875">
    <property type="entry name" value="Mur_ligase_C"/>
    <property type="match status" value="1"/>
</dbReference>
<dbReference type="GO" id="GO:0005737">
    <property type="term" value="C:cytoplasm"/>
    <property type="evidence" value="ECO:0007669"/>
    <property type="project" value="TreeGrafter"/>
</dbReference>
<keyword evidence="5" id="KW-0479">Metal-binding</keyword>
<dbReference type="PANTHER" id="PTHR11136:SF0">
    <property type="entry name" value="DIHYDROFOLATE SYNTHETASE-RELATED"/>
    <property type="match status" value="1"/>
</dbReference>
<evidence type="ECO:0000256" key="4">
    <source>
        <dbReference type="ARBA" id="ARBA00022598"/>
    </source>
</evidence>
<evidence type="ECO:0000256" key="9">
    <source>
        <dbReference type="ARBA" id="ARBA00030592"/>
    </source>
</evidence>
<evidence type="ECO:0000313" key="15">
    <source>
        <dbReference type="Proteomes" id="UP000276349"/>
    </source>
</evidence>